<proteinExistence type="predicted"/>
<dbReference type="EMBL" id="CABQ01000246">
    <property type="protein sequence ID" value="CBI08661.1"/>
    <property type="molecule type" value="Genomic_DNA"/>
</dbReference>
<feature type="transmembrane region" description="Helical" evidence="1">
    <location>
        <begin position="12"/>
        <end position="30"/>
    </location>
</feature>
<evidence type="ECO:0000256" key="1">
    <source>
        <dbReference type="SAM" id="Phobius"/>
    </source>
</evidence>
<feature type="transmembrane region" description="Helical" evidence="1">
    <location>
        <begin position="37"/>
        <end position="59"/>
    </location>
</feature>
<reference evidence="2" key="1">
    <citation type="submission" date="2009-10" db="EMBL/GenBank/DDBJ databases">
        <title>Diversity of trophic interactions inside an arsenic-rich microbial ecosystem.</title>
        <authorList>
            <person name="Bertin P.N."/>
            <person name="Heinrich-Salmeron A."/>
            <person name="Pelletier E."/>
            <person name="Goulhen-Chollet F."/>
            <person name="Arsene-Ploetze F."/>
            <person name="Gallien S."/>
            <person name="Calteau A."/>
            <person name="Vallenet D."/>
            <person name="Casiot C."/>
            <person name="Chane-Woon-Ming B."/>
            <person name="Giloteaux L."/>
            <person name="Barakat M."/>
            <person name="Bonnefoy V."/>
            <person name="Bruneel O."/>
            <person name="Chandler M."/>
            <person name="Cleiss J."/>
            <person name="Duran R."/>
            <person name="Elbaz-Poulichet F."/>
            <person name="Fonknechten N."/>
            <person name="Lauga B."/>
            <person name="Mornico D."/>
            <person name="Ortet P."/>
            <person name="Schaeffer C."/>
            <person name="Siguier P."/>
            <person name="Alexander Thil Smith A."/>
            <person name="Van Dorsselaer A."/>
            <person name="Weissenbach J."/>
            <person name="Medigue C."/>
            <person name="Le Paslier D."/>
        </authorList>
    </citation>
    <scope>NUCLEOTIDE SEQUENCE</scope>
</reference>
<dbReference type="Pfam" id="PF20221">
    <property type="entry name" value="DUF6580"/>
    <property type="match status" value="1"/>
</dbReference>
<keyword evidence="1" id="KW-0812">Transmembrane</keyword>
<dbReference type="InterPro" id="IPR046487">
    <property type="entry name" value="DUF6580"/>
</dbReference>
<name>E6QN40_9ZZZZ</name>
<dbReference type="AlphaFoldDB" id="E6QN40"/>
<sequence length="174" mass="19028">MLAAVLSHVLPHAGWYGFTAVGGALIYFGARRKWLEMALPVAVLAVADYYLTVHVYGYNFVWQEYLVTWGWYVAAMALGAILLRREVSLMRGVAAALLGPTSFFLASNYAVWVGARGLYPPTLSGLATCYVAGLPFYGRDLISTALVLTITFAVPEAIRRFIYERAGGAARKLP</sequence>
<gene>
    <name evidence="2" type="ORF">CARN6_2147</name>
</gene>
<keyword evidence="1" id="KW-1133">Transmembrane helix</keyword>
<keyword evidence="1" id="KW-0472">Membrane</keyword>
<feature type="transmembrane region" description="Helical" evidence="1">
    <location>
        <begin position="95"/>
        <end position="115"/>
    </location>
</feature>
<comment type="caution">
    <text evidence="2">The sequence shown here is derived from an EMBL/GenBank/DDBJ whole genome shotgun (WGS) entry which is preliminary data.</text>
</comment>
<feature type="transmembrane region" description="Helical" evidence="1">
    <location>
        <begin position="141"/>
        <end position="162"/>
    </location>
</feature>
<protein>
    <submittedName>
        <fullName evidence="2">Uncharacterized protein</fullName>
    </submittedName>
</protein>
<organism evidence="2">
    <name type="scientific">mine drainage metagenome</name>
    <dbReference type="NCBI Taxonomy" id="410659"/>
    <lineage>
        <taxon>unclassified sequences</taxon>
        <taxon>metagenomes</taxon>
        <taxon>ecological metagenomes</taxon>
    </lineage>
</organism>
<accession>E6QN40</accession>
<feature type="transmembrane region" description="Helical" evidence="1">
    <location>
        <begin position="65"/>
        <end position="83"/>
    </location>
</feature>
<evidence type="ECO:0000313" key="2">
    <source>
        <dbReference type="EMBL" id="CBI08661.1"/>
    </source>
</evidence>